<reference evidence="1 2" key="1">
    <citation type="submission" date="2016-03" db="EMBL/GenBank/DDBJ databases">
        <title>Draft Genome Assembly of Pseudomonas putida strain CBF10-2.</title>
        <authorList>
            <person name="Iyer R.S."/>
            <person name="Damania A."/>
        </authorList>
    </citation>
    <scope>NUCLEOTIDE SEQUENCE [LARGE SCALE GENOMIC DNA]</scope>
    <source>
        <strain evidence="1 2">CBF10-2</strain>
    </source>
</reference>
<dbReference type="RefSeq" id="WP_009401692.1">
    <property type="nucleotide sequence ID" value="NZ_LUCV01000037.1"/>
</dbReference>
<gene>
    <name evidence="1" type="ORF">AYO28_24860</name>
</gene>
<dbReference type="AlphaFoldDB" id="A0A177SGL0"/>
<accession>A0A177SGL0</accession>
<proteinExistence type="predicted"/>
<evidence type="ECO:0000313" key="1">
    <source>
        <dbReference type="EMBL" id="OAI88103.1"/>
    </source>
</evidence>
<evidence type="ECO:0000313" key="2">
    <source>
        <dbReference type="Proteomes" id="UP000077752"/>
    </source>
</evidence>
<sequence>MKRTSAALVLISPHHLRQALFLVLALLLTLVAGQLYHAWQASKVESQLAVQVVRIHESRAAPLQTTPIMRSQVLPAASVDDSTPAPVQRWVF</sequence>
<organism evidence="1 2">
    <name type="scientific">Pseudomonas putida</name>
    <name type="common">Arthrobacter siderocapsulatus</name>
    <dbReference type="NCBI Taxonomy" id="303"/>
    <lineage>
        <taxon>Bacteria</taxon>
        <taxon>Pseudomonadati</taxon>
        <taxon>Pseudomonadota</taxon>
        <taxon>Gammaproteobacteria</taxon>
        <taxon>Pseudomonadales</taxon>
        <taxon>Pseudomonadaceae</taxon>
        <taxon>Pseudomonas</taxon>
    </lineage>
</organism>
<protein>
    <submittedName>
        <fullName evidence="1">Uncharacterized protein</fullName>
    </submittedName>
</protein>
<dbReference type="EMBL" id="LUCV01000037">
    <property type="protein sequence ID" value="OAI88103.1"/>
    <property type="molecule type" value="Genomic_DNA"/>
</dbReference>
<name>A0A177SGL0_PSEPU</name>
<comment type="caution">
    <text evidence="1">The sequence shown here is derived from an EMBL/GenBank/DDBJ whole genome shotgun (WGS) entry which is preliminary data.</text>
</comment>
<dbReference type="Proteomes" id="UP000077752">
    <property type="component" value="Unassembled WGS sequence"/>
</dbReference>